<dbReference type="InterPro" id="IPR016181">
    <property type="entry name" value="Acyl_CoA_acyltransferase"/>
</dbReference>
<dbReference type="RefSeq" id="WP_174812439.1">
    <property type="nucleotide sequence ID" value="NZ_CP054609.1"/>
</dbReference>
<comment type="caution">
    <text evidence="1">The sequence shown here is derived from an EMBL/GenBank/DDBJ whole genome shotgun (WGS) entry which is preliminary data.</text>
</comment>
<evidence type="ECO:0000313" key="2">
    <source>
        <dbReference type="Proteomes" id="UP000246635"/>
    </source>
</evidence>
<dbReference type="Proteomes" id="UP000246635">
    <property type="component" value="Unassembled WGS sequence"/>
</dbReference>
<evidence type="ECO:0008006" key="3">
    <source>
        <dbReference type="Google" id="ProtNLM"/>
    </source>
</evidence>
<dbReference type="SUPFAM" id="SSF55729">
    <property type="entry name" value="Acyl-CoA N-acyltransferases (Nat)"/>
    <property type="match status" value="1"/>
</dbReference>
<proteinExistence type="predicted"/>
<keyword evidence="2" id="KW-1185">Reference proteome</keyword>
<name>A0A2V2YQ85_9BACL</name>
<dbReference type="AlphaFoldDB" id="A0A2V2YQ85"/>
<reference evidence="1 2" key="1">
    <citation type="submission" date="2018-05" db="EMBL/GenBank/DDBJ databases">
        <title>Genomic Encyclopedia of Type Strains, Phase III (KMG-III): the genomes of soil and plant-associated and newly described type strains.</title>
        <authorList>
            <person name="Whitman W."/>
        </authorList>
    </citation>
    <scope>NUCLEOTIDE SEQUENCE [LARGE SCALE GENOMIC DNA]</scope>
    <source>
        <strain evidence="1 2">CECT 5696</strain>
    </source>
</reference>
<organism evidence="1 2">
    <name type="scientific">Paenibacillus cellulosilyticus</name>
    <dbReference type="NCBI Taxonomy" id="375489"/>
    <lineage>
        <taxon>Bacteria</taxon>
        <taxon>Bacillati</taxon>
        <taxon>Bacillota</taxon>
        <taxon>Bacilli</taxon>
        <taxon>Bacillales</taxon>
        <taxon>Paenibacillaceae</taxon>
        <taxon>Paenibacillus</taxon>
    </lineage>
</organism>
<evidence type="ECO:0000313" key="1">
    <source>
        <dbReference type="EMBL" id="PWV98428.1"/>
    </source>
</evidence>
<protein>
    <recommendedName>
        <fullName evidence="3">Acetyltransferase (GNAT) family protein</fullName>
    </recommendedName>
</protein>
<sequence>MSIQIREAVIDEWAAVHRIMCEAFEEYRGVLHPPSGALREELEDTIRKLSPRGGAVLAMRSRPRRREADRSLLGAARCRAPHARGLAGSALVAAV</sequence>
<accession>A0A2V2YQ85</accession>
<dbReference type="EMBL" id="QGTQ01000018">
    <property type="protein sequence ID" value="PWV98428.1"/>
    <property type="molecule type" value="Genomic_DNA"/>
</dbReference>
<gene>
    <name evidence="1" type="ORF">DFQ01_11863</name>
</gene>